<evidence type="ECO:0000313" key="9">
    <source>
        <dbReference type="EMBL" id="QEC74843.1"/>
    </source>
</evidence>
<feature type="transmembrane region" description="Helical" evidence="7">
    <location>
        <begin position="252"/>
        <end position="272"/>
    </location>
</feature>
<comment type="subcellular location">
    <subcellularLocation>
        <location evidence="1">Cell membrane</location>
        <topology evidence="1">Multi-pass membrane protein</topology>
    </subcellularLocation>
</comment>
<evidence type="ECO:0000256" key="5">
    <source>
        <dbReference type="ARBA" id="ARBA00022989"/>
    </source>
</evidence>
<feature type="transmembrane region" description="Helical" evidence="7">
    <location>
        <begin position="167"/>
        <end position="188"/>
    </location>
</feature>
<dbReference type="PANTHER" id="PTHR40074:SF2">
    <property type="entry name" value="O-ACETYLTRANSFERASE WECH"/>
    <property type="match status" value="1"/>
</dbReference>
<gene>
    <name evidence="9" type="ORF">FSB76_02375</name>
</gene>
<feature type="transmembrane region" description="Helical" evidence="7">
    <location>
        <begin position="60"/>
        <end position="78"/>
    </location>
</feature>
<organism evidence="9 10">
    <name type="scientific">Mucilaginibacter ginsenosidivorax</name>
    <dbReference type="NCBI Taxonomy" id="862126"/>
    <lineage>
        <taxon>Bacteria</taxon>
        <taxon>Pseudomonadati</taxon>
        <taxon>Bacteroidota</taxon>
        <taxon>Sphingobacteriia</taxon>
        <taxon>Sphingobacteriales</taxon>
        <taxon>Sphingobacteriaceae</taxon>
        <taxon>Mucilaginibacter</taxon>
    </lineage>
</organism>
<dbReference type="AlphaFoldDB" id="A0A5B8VUB5"/>
<keyword evidence="10" id="KW-1185">Reference proteome</keyword>
<evidence type="ECO:0000256" key="2">
    <source>
        <dbReference type="ARBA" id="ARBA00007400"/>
    </source>
</evidence>
<keyword evidence="5 7" id="KW-1133">Transmembrane helix</keyword>
<dbReference type="GO" id="GO:0009246">
    <property type="term" value="P:enterobacterial common antigen biosynthetic process"/>
    <property type="evidence" value="ECO:0007669"/>
    <property type="project" value="TreeGrafter"/>
</dbReference>
<evidence type="ECO:0000256" key="4">
    <source>
        <dbReference type="ARBA" id="ARBA00022692"/>
    </source>
</evidence>
<dbReference type="Pfam" id="PF01757">
    <property type="entry name" value="Acyl_transf_3"/>
    <property type="match status" value="1"/>
</dbReference>
<feature type="transmembrane region" description="Helical" evidence="7">
    <location>
        <begin position="90"/>
        <end position="110"/>
    </location>
</feature>
<name>A0A5B8VUB5_9SPHI</name>
<accession>A0A5B8VUB5</accession>
<feature type="transmembrane region" description="Helical" evidence="7">
    <location>
        <begin position="293"/>
        <end position="311"/>
    </location>
</feature>
<feature type="transmembrane region" description="Helical" evidence="7">
    <location>
        <begin position="194"/>
        <end position="212"/>
    </location>
</feature>
<keyword evidence="3" id="KW-1003">Cell membrane</keyword>
<feature type="transmembrane region" description="Helical" evidence="7">
    <location>
        <begin position="219"/>
        <end position="240"/>
    </location>
</feature>
<dbReference type="PANTHER" id="PTHR40074">
    <property type="entry name" value="O-ACETYLTRANSFERASE WECH"/>
    <property type="match status" value="1"/>
</dbReference>
<keyword evidence="4 7" id="KW-0812">Transmembrane</keyword>
<dbReference type="Proteomes" id="UP000321362">
    <property type="component" value="Chromosome"/>
</dbReference>
<dbReference type="GO" id="GO:0005886">
    <property type="term" value="C:plasma membrane"/>
    <property type="evidence" value="ECO:0007669"/>
    <property type="project" value="UniProtKB-SubCell"/>
</dbReference>
<keyword evidence="6 7" id="KW-0472">Membrane</keyword>
<evidence type="ECO:0000259" key="8">
    <source>
        <dbReference type="Pfam" id="PF01757"/>
    </source>
</evidence>
<feature type="transmembrane region" description="Helical" evidence="7">
    <location>
        <begin position="21"/>
        <end position="40"/>
    </location>
</feature>
<dbReference type="InterPro" id="IPR002656">
    <property type="entry name" value="Acyl_transf_3_dom"/>
</dbReference>
<feature type="domain" description="Acyltransferase 3" evidence="8">
    <location>
        <begin position="16"/>
        <end position="339"/>
    </location>
</feature>
<protein>
    <submittedName>
        <fullName evidence="9">Acyltransferase family protein</fullName>
    </submittedName>
</protein>
<keyword evidence="9" id="KW-0012">Acyltransferase</keyword>
<dbReference type="GO" id="GO:0016413">
    <property type="term" value="F:O-acetyltransferase activity"/>
    <property type="evidence" value="ECO:0007669"/>
    <property type="project" value="TreeGrafter"/>
</dbReference>
<evidence type="ECO:0000256" key="6">
    <source>
        <dbReference type="ARBA" id="ARBA00023136"/>
    </source>
</evidence>
<proteinExistence type="inferred from homology"/>
<feature type="transmembrane region" description="Helical" evidence="7">
    <location>
        <begin position="135"/>
        <end position="155"/>
    </location>
</feature>
<dbReference type="RefSeq" id="WP_147052002.1">
    <property type="nucleotide sequence ID" value="NZ_CP042437.1"/>
</dbReference>
<reference evidence="9 10" key="1">
    <citation type="journal article" date="2013" name="J. Microbiol.">
        <title>Mucilaginibacter ginsenosidivorax sp. nov., with ginsenoside converting activity isolated from sediment.</title>
        <authorList>
            <person name="Kim J.K."/>
            <person name="Choi T.E."/>
            <person name="Liu Q.M."/>
            <person name="Park H.Y."/>
            <person name="Yi T.H."/>
            <person name="Yoon M.H."/>
            <person name="Kim S.C."/>
            <person name="Im W.T."/>
        </authorList>
    </citation>
    <scope>NUCLEOTIDE SEQUENCE [LARGE SCALE GENOMIC DNA]</scope>
    <source>
        <strain evidence="9 10">KHI28</strain>
    </source>
</reference>
<dbReference type="EMBL" id="CP042437">
    <property type="protein sequence ID" value="QEC74843.1"/>
    <property type="molecule type" value="Genomic_DNA"/>
</dbReference>
<evidence type="ECO:0000256" key="7">
    <source>
        <dbReference type="SAM" id="Phobius"/>
    </source>
</evidence>
<keyword evidence="9" id="KW-0808">Transferase</keyword>
<evidence type="ECO:0000256" key="3">
    <source>
        <dbReference type="ARBA" id="ARBA00022475"/>
    </source>
</evidence>
<evidence type="ECO:0000313" key="10">
    <source>
        <dbReference type="Proteomes" id="UP000321362"/>
    </source>
</evidence>
<dbReference type="OrthoDB" id="9810469at2"/>
<sequence>MKFSEAVVNNKDHNIEWINNLRLISMFAVIVLHTASPLLFGYKSVPLFNWLTGDVYNALVRFAVPVFVMITGALLLHREYELGDFLKKRIGRLILPFLFWSLVYVAYRLYNEEFTFTGHLWPDVKFVLHQLKSGAYYHLWYVYLLIGLYLFIPVLSKFVQHATEKEILYFLVIWFLAMLLATPYLSIFNTAVDLHNFTGYIGYLVLGHYLTYKRFNLRVLPYIAALVFVALVALISWGTYYLQVKDHELKTFFYEPVGPFVVALATCAFLIAKYTKVKLNATVKRVCNNAGKYTLGIYLSHALVLNIFDLNDINFTIFNPVVSILLIAFVCFLLSWLLVYGMSKVPVIKHLVG</sequence>
<feature type="transmembrane region" description="Helical" evidence="7">
    <location>
        <begin position="317"/>
        <end position="339"/>
    </location>
</feature>
<evidence type="ECO:0000256" key="1">
    <source>
        <dbReference type="ARBA" id="ARBA00004651"/>
    </source>
</evidence>
<comment type="similarity">
    <text evidence="2">Belongs to the acyltransferase 3 family.</text>
</comment>
<dbReference type="KEGG" id="mgk:FSB76_02375"/>